<evidence type="ECO:0000256" key="1">
    <source>
        <dbReference type="ARBA" id="ARBA00004651"/>
    </source>
</evidence>
<dbReference type="InterPro" id="IPR035906">
    <property type="entry name" value="MetI-like_sf"/>
</dbReference>
<evidence type="ECO:0000313" key="9">
    <source>
        <dbReference type="EMBL" id="PRY14586.1"/>
    </source>
</evidence>
<protein>
    <submittedName>
        <fullName evidence="9">Carbohydrate ABC transporter membrane protein 1 (CUT1 family)</fullName>
    </submittedName>
</protein>
<evidence type="ECO:0000259" key="8">
    <source>
        <dbReference type="PROSITE" id="PS50928"/>
    </source>
</evidence>
<dbReference type="Pfam" id="PF00528">
    <property type="entry name" value="BPD_transp_1"/>
    <property type="match status" value="1"/>
</dbReference>
<dbReference type="RefSeq" id="WP_211298619.1">
    <property type="nucleotide sequence ID" value="NZ_PVZF01000006.1"/>
</dbReference>
<proteinExistence type="inferred from homology"/>
<keyword evidence="6 7" id="KW-0472">Membrane</keyword>
<keyword evidence="4 7" id="KW-0812">Transmembrane</keyword>
<feature type="transmembrane region" description="Helical" evidence="7">
    <location>
        <begin position="151"/>
        <end position="173"/>
    </location>
</feature>
<accession>A0A2T0R3G6</accession>
<dbReference type="InterPro" id="IPR000515">
    <property type="entry name" value="MetI-like"/>
</dbReference>
<evidence type="ECO:0000256" key="5">
    <source>
        <dbReference type="ARBA" id="ARBA00022989"/>
    </source>
</evidence>
<evidence type="ECO:0000256" key="6">
    <source>
        <dbReference type="ARBA" id="ARBA00023136"/>
    </source>
</evidence>
<keyword evidence="2 7" id="KW-0813">Transport</keyword>
<dbReference type="PROSITE" id="PS50928">
    <property type="entry name" value="ABC_TM1"/>
    <property type="match status" value="1"/>
</dbReference>
<dbReference type="Gene3D" id="1.10.3720.10">
    <property type="entry name" value="MetI-like"/>
    <property type="match status" value="1"/>
</dbReference>
<evidence type="ECO:0000256" key="2">
    <source>
        <dbReference type="ARBA" id="ARBA00022448"/>
    </source>
</evidence>
<evidence type="ECO:0000256" key="7">
    <source>
        <dbReference type="RuleBase" id="RU363032"/>
    </source>
</evidence>
<comment type="similarity">
    <text evidence="7">Belongs to the binding-protein-dependent transport system permease family.</text>
</comment>
<sequence length="289" mass="30791">MRVRRWATSYAMLAPALALFGVFVLYPLVGAVRISLTNSTGIGQAKFVGLANYTAMASDPTFWQAAGNTALLAVVSVPVSLGLGLGIALLLRDRIPGGGLFRAVFLAPYVISGVVVAMAGRWIFDQNVGIVDRVLAGTGLPQPDWQSDGTAAAVSVVLVLLWARTGLAVILYLSALQGIDGDVLEAAELDGASAWQRLKGVVWPLLRPTTFFLTVMLVIETFQVFDIVWVMTKGGPAGSTELLVTYAYNQGFAARREGYGSAIGVVVFVVVLAATAVWWRVQRASEDEL</sequence>
<dbReference type="CDD" id="cd06261">
    <property type="entry name" value="TM_PBP2"/>
    <property type="match status" value="1"/>
</dbReference>
<reference evidence="9 10" key="1">
    <citation type="submission" date="2018-03" db="EMBL/GenBank/DDBJ databases">
        <title>Genomic Encyclopedia of Archaeal and Bacterial Type Strains, Phase II (KMG-II): from individual species to whole genera.</title>
        <authorList>
            <person name="Goeker M."/>
        </authorList>
    </citation>
    <scope>NUCLEOTIDE SEQUENCE [LARGE SCALE GENOMIC DNA]</scope>
    <source>
        <strain evidence="9 10">DSM 19711</strain>
    </source>
</reference>
<name>A0A2T0R3G6_9ACTN</name>
<dbReference type="AlphaFoldDB" id="A0A2T0R3G6"/>
<feature type="transmembrane region" description="Helical" evidence="7">
    <location>
        <begin position="70"/>
        <end position="91"/>
    </location>
</feature>
<evidence type="ECO:0000256" key="3">
    <source>
        <dbReference type="ARBA" id="ARBA00022475"/>
    </source>
</evidence>
<comment type="caution">
    <text evidence="9">The sequence shown here is derived from an EMBL/GenBank/DDBJ whole genome shotgun (WGS) entry which is preliminary data.</text>
</comment>
<feature type="transmembrane region" description="Helical" evidence="7">
    <location>
        <begin position="103"/>
        <end position="124"/>
    </location>
</feature>
<keyword evidence="10" id="KW-1185">Reference proteome</keyword>
<feature type="transmembrane region" description="Helical" evidence="7">
    <location>
        <begin position="7"/>
        <end position="29"/>
    </location>
</feature>
<comment type="subcellular location">
    <subcellularLocation>
        <location evidence="1 7">Cell membrane</location>
        <topology evidence="1 7">Multi-pass membrane protein</topology>
    </subcellularLocation>
</comment>
<feature type="domain" description="ABC transmembrane type-1" evidence="8">
    <location>
        <begin position="66"/>
        <end position="278"/>
    </location>
</feature>
<gene>
    <name evidence="9" type="ORF">CLV37_106144</name>
</gene>
<dbReference type="GO" id="GO:0005886">
    <property type="term" value="C:plasma membrane"/>
    <property type="evidence" value="ECO:0007669"/>
    <property type="project" value="UniProtKB-SubCell"/>
</dbReference>
<evidence type="ECO:0000313" key="10">
    <source>
        <dbReference type="Proteomes" id="UP000238083"/>
    </source>
</evidence>
<dbReference type="InterPro" id="IPR051393">
    <property type="entry name" value="ABC_transporter_permease"/>
</dbReference>
<keyword evidence="3" id="KW-1003">Cell membrane</keyword>
<dbReference type="PANTHER" id="PTHR30193:SF37">
    <property type="entry name" value="INNER MEMBRANE ABC TRANSPORTER PERMEASE PROTEIN YCJO"/>
    <property type="match status" value="1"/>
</dbReference>
<keyword evidence="5 7" id="KW-1133">Transmembrane helix</keyword>
<evidence type="ECO:0000256" key="4">
    <source>
        <dbReference type="ARBA" id="ARBA00022692"/>
    </source>
</evidence>
<organism evidence="9 10">
    <name type="scientific">Kineococcus rhizosphaerae</name>
    <dbReference type="NCBI Taxonomy" id="559628"/>
    <lineage>
        <taxon>Bacteria</taxon>
        <taxon>Bacillati</taxon>
        <taxon>Actinomycetota</taxon>
        <taxon>Actinomycetes</taxon>
        <taxon>Kineosporiales</taxon>
        <taxon>Kineosporiaceae</taxon>
        <taxon>Kineococcus</taxon>
    </lineage>
</organism>
<dbReference type="PANTHER" id="PTHR30193">
    <property type="entry name" value="ABC TRANSPORTER PERMEASE PROTEIN"/>
    <property type="match status" value="1"/>
</dbReference>
<dbReference type="Proteomes" id="UP000238083">
    <property type="component" value="Unassembled WGS sequence"/>
</dbReference>
<feature type="transmembrane region" description="Helical" evidence="7">
    <location>
        <begin position="205"/>
        <end position="225"/>
    </location>
</feature>
<dbReference type="EMBL" id="PVZF01000006">
    <property type="protein sequence ID" value="PRY14586.1"/>
    <property type="molecule type" value="Genomic_DNA"/>
</dbReference>
<feature type="transmembrane region" description="Helical" evidence="7">
    <location>
        <begin position="259"/>
        <end position="279"/>
    </location>
</feature>
<dbReference type="SUPFAM" id="SSF160964">
    <property type="entry name" value="MalF N-terminal region-like"/>
    <property type="match status" value="1"/>
</dbReference>
<dbReference type="SUPFAM" id="SSF161098">
    <property type="entry name" value="MetI-like"/>
    <property type="match status" value="1"/>
</dbReference>
<dbReference type="GO" id="GO:0055085">
    <property type="term" value="P:transmembrane transport"/>
    <property type="evidence" value="ECO:0007669"/>
    <property type="project" value="InterPro"/>
</dbReference>